<proteinExistence type="predicted"/>
<dbReference type="GO" id="GO:0008010">
    <property type="term" value="F:structural constituent of chitin-based larval cuticle"/>
    <property type="evidence" value="ECO:0007669"/>
    <property type="project" value="TreeGrafter"/>
</dbReference>
<name>A0A6H5IBA3_9HYME</name>
<dbReference type="PANTHER" id="PTHR10380:SF173">
    <property type="entry name" value="CUTICULAR PROTEIN 47EF, ISOFORM C-RELATED"/>
    <property type="match status" value="1"/>
</dbReference>
<sequence>MAAPQYRQQDVIVTKENLHNNIGVEGYNYGYELSDGQTRQEVAEFVAPRSANEEGTMRVTGSYSWVDPADGRTYLVRYVADENGFRAEGDHLPVAPVA</sequence>
<evidence type="ECO:0000256" key="1">
    <source>
        <dbReference type="ARBA" id="ARBA00022460"/>
    </source>
</evidence>
<dbReference type="Proteomes" id="UP000479190">
    <property type="component" value="Unassembled WGS sequence"/>
</dbReference>
<keyword evidence="1 2" id="KW-0193">Cuticle</keyword>
<keyword evidence="4" id="KW-1185">Reference proteome</keyword>
<reference evidence="3 4" key="1">
    <citation type="submission" date="2020-02" db="EMBL/GenBank/DDBJ databases">
        <authorList>
            <person name="Ferguson B K."/>
        </authorList>
    </citation>
    <scope>NUCLEOTIDE SEQUENCE [LARGE SCALE GENOMIC DNA]</scope>
</reference>
<dbReference type="GO" id="GO:0062129">
    <property type="term" value="C:chitin-based extracellular matrix"/>
    <property type="evidence" value="ECO:0007669"/>
    <property type="project" value="TreeGrafter"/>
</dbReference>
<organism evidence="3 4">
    <name type="scientific">Trichogramma brassicae</name>
    <dbReference type="NCBI Taxonomy" id="86971"/>
    <lineage>
        <taxon>Eukaryota</taxon>
        <taxon>Metazoa</taxon>
        <taxon>Ecdysozoa</taxon>
        <taxon>Arthropoda</taxon>
        <taxon>Hexapoda</taxon>
        <taxon>Insecta</taxon>
        <taxon>Pterygota</taxon>
        <taxon>Neoptera</taxon>
        <taxon>Endopterygota</taxon>
        <taxon>Hymenoptera</taxon>
        <taxon>Apocrita</taxon>
        <taxon>Proctotrupomorpha</taxon>
        <taxon>Chalcidoidea</taxon>
        <taxon>Trichogrammatidae</taxon>
        <taxon>Trichogramma</taxon>
    </lineage>
</organism>
<gene>
    <name evidence="3" type="ORF">TBRA_LOCUS6543</name>
</gene>
<evidence type="ECO:0000313" key="4">
    <source>
        <dbReference type="Proteomes" id="UP000479190"/>
    </source>
</evidence>
<evidence type="ECO:0000256" key="2">
    <source>
        <dbReference type="PROSITE-ProRule" id="PRU00497"/>
    </source>
</evidence>
<dbReference type="EMBL" id="CADCXV010000749">
    <property type="protein sequence ID" value="CAB0034645.1"/>
    <property type="molecule type" value="Genomic_DNA"/>
</dbReference>
<dbReference type="InterPro" id="IPR050468">
    <property type="entry name" value="Cuticle_Struct_Prot"/>
</dbReference>
<accession>A0A6H5IBA3</accession>
<evidence type="ECO:0000313" key="3">
    <source>
        <dbReference type="EMBL" id="CAB0034645.1"/>
    </source>
</evidence>
<dbReference type="PANTHER" id="PTHR10380">
    <property type="entry name" value="CUTICLE PROTEIN"/>
    <property type="match status" value="1"/>
</dbReference>
<dbReference type="Pfam" id="PF00379">
    <property type="entry name" value="Chitin_bind_4"/>
    <property type="match status" value="1"/>
</dbReference>
<dbReference type="AlphaFoldDB" id="A0A6H5IBA3"/>
<protein>
    <submittedName>
        <fullName evidence="3">Uncharacterized protein</fullName>
    </submittedName>
</protein>
<dbReference type="OrthoDB" id="7255276at2759"/>
<dbReference type="PROSITE" id="PS51155">
    <property type="entry name" value="CHIT_BIND_RR_2"/>
    <property type="match status" value="1"/>
</dbReference>
<dbReference type="InterPro" id="IPR000618">
    <property type="entry name" value="Insect_cuticle"/>
</dbReference>